<evidence type="ECO:0000256" key="1">
    <source>
        <dbReference type="ARBA" id="ARBA00006484"/>
    </source>
</evidence>
<name>A0A9P8VSH9_9HYPO</name>
<dbReference type="PRINTS" id="PR00081">
    <property type="entry name" value="GDHRDH"/>
</dbReference>
<dbReference type="GO" id="GO:0016491">
    <property type="term" value="F:oxidoreductase activity"/>
    <property type="evidence" value="ECO:0007669"/>
    <property type="project" value="UniProtKB-KW"/>
</dbReference>
<protein>
    <submittedName>
        <fullName evidence="4">Uncharacterized protein</fullName>
    </submittedName>
</protein>
<accession>A0A9P8VSH9</accession>
<dbReference type="EMBL" id="JAGPYM010000046">
    <property type="protein sequence ID" value="KAH6873456.1"/>
    <property type="molecule type" value="Genomic_DNA"/>
</dbReference>
<reference evidence="4 5" key="1">
    <citation type="journal article" date="2021" name="Nat. Commun.">
        <title>Genetic determinants of endophytism in the Arabidopsis root mycobiome.</title>
        <authorList>
            <person name="Mesny F."/>
            <person name="Miyauchi S."/>
            <person name="Thiergart T."/>
            <person name="Pickel B."/>
            <person name="Atanasova L."/>
            <person name="Karlsson M."/>
            <person name="Huettel B."/>
            <person name="Barry K.W."/>
            <person name="Haridas S."/>
            <person name="Chen C."/>
            <person name="Bauer D."/>
            <person name="Andreopoulos W."/>
            <person name="Pangilinan J."/>
            <person name="LaButti K."/>
            <person name="Riley R."/>
            <person name="Lipzen A."/>
            <person name="Clum A."/>
            <person name="Drula E."/>
            <person name="Henrissat B."/>
            <person name="Kohler A."/>
            <person name="Grigoriev I.V."/>
            <person name="Martin F.M."/>
            <person name="Hacquard S."/>
        </authorList>
    </citation>
    <scope>NUCLEOTIDE SEQUENCE [LARGE SCALE GENOMIC DNA]</scope>
    <source>
        <strain evidence="4 5">MPI-CAGE-CH-0241</strain>
    </source>
</reference>
<dbReference type="Pfam" id="PF00106">
    <property type="entry name" value="adh_short"/>
    <property type="match status" value="1"/>
</dbReference>
<comment type="caution">
    <text evidence="4">The sequence shown here is derived from an EMBL/GenBank/DDBJ whole genome shotgun (WGS) entry which is preliminary data.</text>
</comment>
<proteinExistence type="inferred from homology"/>
<organism evidence="4 5">
    <name type="scientific">Thelonectria olida</name>
    <dbReference type="NCBI Taxonomy" id="1576542"/>
    <lineage>
        <taxon>Eukaryota</taxon>
        <taxon>Fungi</taxon>
        <taxon>Dikarya</taxon>
        <taxon>Ascomycota</taxon>
        <taxon>Pezizomycotina</taxon>
        <taxon>Sordariomycetes</taxon>
        <taxon>Hypocreomycetidae</taxon>
        <taxon>Hypocreales</taxon>
        <taxon>Nectriaceae</taxon>
        <taxon>Thelonectria</taxon>
    </lineage>
</organism>
<evidence type="ECO:0000313" key="4">
    <source>
        <dbReference type="EMBL" id="KAH6873456.1"/>
    </source>
</evidence>
<keyword evidence="2" id="KW-0560">Oxidoreductase</keyword>
<evidence type="ECO:0000256" key="2">
    <source>
        <dbReference type="ARBA" id="ARBA00023002"/>
    </source>
</evidence>
<dbReference type="PRINTS" id="PR00080">
    <property type="entry name" value="SDRFAMILY"/>
</dbReference>
<dbReference type="PANTHER" id="PTHR44196">
    <property type="entry name" value="DEHYDROGENASE/REDUCTASE SDR FAMILY MEMBER 7B"/>
    <property type="match status" value="1"/>
</dbReference>
<keyword evidence="5" id="KW-1185">Reference proteome</keyword>
<evidence type="ECO:0000256" key="3">
    <source>
        <dbReference type="RuleBase" id="RU000363"/>
    </source>
</evidence>
<gene>
    <name evidence="4" type="ORF">B0T10DRAFT_611005</name>
</gene>
<dbReference type="InterPro" id="IPR002347">
    <property type="entry name" value="SDR_fam"/>
</dbReference>
<dbReference type="InterPro" id="IPR036291">
    <property type="entry name" value="NAD(P)-bd_dom_sf"/>
</dbReference>
<sequence length="304" mass="32688">MTTMLEDHTNASGEATDYFRRLQGKTALVTGSGRGIGKAIALAFAGAGCNVACVSRTNSEVVAVANSINSTTAYEARAFVCDVSDISSLPALIREIKQWINRPISILVNNAGLARIEALEFERDITSWQQIIATNLTAPAALSYAILPDMLSSEDGVIMSVGSRNAIYNIPYMNAYSVSKTGLLRFHENLERELSGKGVCSYYVVPGNVQTSILAGKGTVDEKSIRHSAGARRMVEAIATCEKTSAEKFAAICVKLAVDKRASLLSGRYIDTEGDLAAVFEDVQNGNESKCVKEGLYKLKVDKL</sequence>
<evidence type="ECO:0000313" key="5">
    <source>
        <dbReference type="Proteomes" id="UP000777438"/>
    </source>
</evidence>
<dbReference type="Proteomes" id="UP000777438">
    <property type="component" value="Unassembled WGS sequence"/>
</dbReference>
<dbReference type="PANTHER" id="PTHR44196:SF1">
    <property type="entry name" value="DEHYDROGENASE_REDUCTASE SDR FAMILY MEMBER 7B"/>
    <property type="match status" value="1"/>
</dbReference>
<dbReference type="AlphaFoldDB" id="A0A9P8VSH9"/>
<comment type="similarity">
    <text evidence="1 3">Belongs to the short-chain dehydrogenases/reductases (SDR) family.</text>
</comment>
<dbReference type="GO" id="GO:0016020">
    <property type="term" value="C:membrane"/>
    <property type="evidence" value="ECO:0007669"/>
    <property type="project" value="TreeGrafter"/>
</dbReference>
<dbReference type="CDD" id="cd05233">
    <property type="entry name" value="SDR_c"/>
    <property type="match status" value="1"/>
</dbReference>
<dbReference type="SUPFAM" id="SSF51735">
    <property type="entry name" value="NAD(P)-binding Rossmann-fold domains"/>
    <property type="match status" value="1"/>
</dbReference>
<dbReference type="OrthoDB" id="1933717at2759"/>
<dbReference type="Gene3D" id="3.40.50.720">
    <property type="entry name" value="NAD(P)-binding Rossmann-like Domain"/>
    <property type="match status" value="1"/>
</dbReference>